<dbReference type="Proteomes" id="UP001301653">
    <property type="component" value="Unassembled WGS sequence"/>
</dbReference>
<dbReference type="Gene3D" id="2.60.40.2610">
    <property type="entry name" value="Outer membrane usher protein FimD, plug domain"/>
    <property type="match status" value="1"/>
</dbReference>
<evidence type="ECO:0000259" key="1">
    <source>
        <dbReference type="Pfam" id="PF13953"/>
    </source>
</evidence>
<keyword evidence="3" id="KW-1185">Reference proteome</keyword>
<reference evidence="2 3" key="1">
    <citation type="submission" date="2023-12" db="EMBL/GenBank/DDBJ databases">
        <title>Stenotrophomonas guangdongensis sp. nov., isolated from wilted pepper plants (Capsicum annuum).</title>
        <authorList>
            <person name="Qiu M."/>
            <person name="Li Y."/>
            <person name="Liu Q."/>
            <person name="Zhang X."/>
            <person name="Huang Y."/>
            <person name="Guo R."/>
            <person name="Hu M."/>
            <person name="Zhou J."/>
            <person name="Zhou X."/>
        </authorList>
    </citation>
    <scope>NUCLEOTIDE SEQUENCE [LARGE SCALE GENOMIC DNA]</scope>
    <source>
        <strain evidence="2 3">MH1</strain>
    </source>
</reference>
<name>A0ABU5V6D0_9GAMM</name>
<protein>
    <submittedName>
        <fullName evidence="2">Fimbria/pilus outer membrane usher protein</fullName>
    </submittedName>
</protein>
<evidence type="ECO:0000313" key="2">
    <source>
        <dbReference type="EMBL" id="MEA5668920.1"/>
    </source>
</evidence>
<dbReference type="EMBL" id="JAYFUH010000249">
    <property type="protein sequence ID" value="MEA5668920.1"/>
    <property type="molecule type" value="Genomic_DNA"/>
</dbReference>
<organism evidence="2 3">
    <name type="scientific">Stenotrophomonas capsici</name>
    <dbReference type="NCBI Taxonomy" id="3110230"/>
    <lineage>
        <taxon>Bacteria</taxon>
        <taxon>Pseudomonadati</taxon>
        <taxon>Pseudomonadota</taxon>
        <taxon>Gammaproteobacteria</taxon>
        <taxon>Lysobacterales</taxon>
        <taxon>Lysobacteraceae</taxon>
        <taxon>Stenotrophomonas</taxon>
    </lineage>
</organism>
<dbReference type="Pfam" id="PF13953">
    <property type="entry name" value="PapC_C"/>
    <property type="match status" value="1"/>
</dbReference>
<accession>A0ABU5V6D0</accession>
<gene>
    <name evidence="2" type="ORF">VA603_15335</name>
</gene>
<dbReference type="InterPro" id="IPR000015">
    <property type="entry name" value="Fimb_usher"/>
</dbReference>
<dbReference type="PANTHER" id="PTHR30451:SF5">
    <property type="entry name" value="SLR0019 PROTEIN"/>
    <property type="match status" value="1"/>
</dbReference>
<evidence type="ECO:0000313" key="3">
    <source>
        <dbReference type="Proteomes" id="UP001301653"/>
    </source>
</evidence>
<feature type="domain" description="PapC-like C-terminal" evidence="1">
    <location>
        <begin position="695"/>
        <end position="752"/>
    </location>
</feature>
<comment type="caution">
    <text evidence="2">The sequence shown here is derived from an EMBL/GenBank/DDBJ whole genome shotgun (WGS) entry which is preliminary data.</text>
</comment>
<dbReference type="InterPro" id="IPR042186">
    <property type="entry name" value="FimD_plug_dom"/>
</dbReference>
<sequence>MSVNAPVDGATATPAGQTAPAGQVLFLETRINHEPNTRLARFITRDGVLLASPSTLRELGLRPPAAADATGLIALHALAGVRVDFDASLQQLDLLVPVQMLERPLTHIDLARRPMLGPDPGQRSPGVLLNYDLYGQRFAGTGNYNAYNELLLFGMGPGQWSTTMSSELHTGSAGTGIRTTRLDSRWQLDLPDTMLTLSIGDTLSGALDWSRATRIGGIRLSRNFALQPYRVTTPLASFAGEAVLPSTVDLYIDGIRQSSQQVLPGGFQLDAAPSINGAGQAQLVVTDINGQRRTMDFALYASPRLLQAGLSDWSLELGTLRRDYGRRSFVYGNKPVASASTRRGLEEWLTVEAHAEASAGIVQAGAGMQMLLGQRGGVLSASLAASQAGPRQGSQYGLGYQWVSSWLSLAASTLRRSQGFRDVPAVLEQATLPRRTDQAYAGFSTRFGQFGLSYVSQRLPGVDPSRYASFNWSRSSSGNALLSLSYNRNLGGSRSDSAFLYWSLPLDRHTSIAASARHGLDGNSVSMEAGRGVSSDLGGWGWHAQASEGNYRSARAEVTRLGEYGQWSAGLERTDSSGAHSTLLYASASGGVVWLGGYLQALRRVDDAFALVSTDGIGHVPIHLENRMVGTTDARGYLLVTPLNAWQHNQLSIDPQQLPADMLIKATRIDVVPASRSGAKVSFAMRRTLSLQFGIRDRHGQWLPAGSHIILQAEGSAPIALSVGHEGKVYVQDPPAQARLHFDGGDAACHAALPVVPAREGHFELADVICR</sequence>
<dbReference type="Pfam" id="PF00577">
    <property type="entry name" value="Usher"/>
    <property type="match status" value="1"/>
</dbReference>
<dbReference type="PANTHER" id="PTHR30451">
    <property type="entry name" value="OUTER MEMBRANE USHER PROTEIN"/>
    <property type="match status" value="1"/>
</dbReference>
<dbReference type="RefSeq" id="WP_323439357.1">
    <property type="nucleotide sequence ID" value="NZ_JAYFUH010000249.1"/>
</dbReference>
<proteinExistence type="predicted"/>
<dbReference type="Gene3D" id="2.60.40.3110">
    <property type="match status" value="1"/>
</dbReference>
<dbReference type="InterPro" id="IPR025949">
    <property type="entry name" value="PapC-like_C"/>
</dbReference>